<dbReference type="KEGG" id="thu:AC731_010300"/>
<evidence type="ECO:0000256" key="7">
    <source>
        <dbReference type="PIRNR" id="PIRNR005894"/>
    </source>
</evidence>
<dbReference type="NCBIfam" id="TIGR00365">
    <property type="entry name" value="Grx4 family monothiol glutaredoxin"/>
    <property type="match status" value="1"/>
</dbReference>
<evidence type="ECO:0000313" key="10">
    <source>
        <dbReference type="EMBL" id="AMO37310.1"/>
    </source>
</evidence>
<gene>
    <name evidence="10" type="ORF">AC731_010300</name>
</gene>
<dbReference type="PROSITE" id="PS51354">
    <property type="entry name" value="GLUTAREDOXIN_2"/>
    <property type="match status" value="1"/>
</dbReference>
<dbReference type="RefSeq" id="WP_004262761.1">
    <property type="nucleotide sequence ID" value="NZ_CP014646.1"/>
</dbReference>
<accession>A0A127K5R7</accession>
<dbReference type="GO" id="GO:0051537">
    <property type="term" value="F:2 iron, 2 sulfur cluster binding"/>
    <property type="evidence" value="ECO:0007669"/>
    <property type="project" value="UniProtKB-KW"/>
</dbReference>
<dbReference type="InterPro" id="IPR036249">
    <property type="entry name" value="Thioredoxin-like_sf"/>
</dbReference>
<dbReference type="GO" id="GO:0046872">
    <property type="term" value="F:metal ion binding"/>
    <property type="evidence" value="ECO:0007669"/>
    <property type="project" value="UniProtKB-KW"/>
</dbReference>
<sequence>MSIEDVIRDQVTSNDVVLYMKGSPQFPQCGFSSAAVQILKACGVKEVLAVNVLADNDIRQGIKEYSSWPTIPQLYIKGEFVGGSDIMREMYDSGELQQMLKDAGVVDAA</sequence>
<dbReference type="PANTHER" id="PTHR10293">
    <property type="entry name" value="GLUTAREDOXIN FAMILY MEMBER"/>
    <property type="match status" value="1"/>
</dbReference>
<evidence type="ECO:0000256" key="6">
    <source>
        <dbReference type="ARBA" id="ARBA00023284"/>
    </source>
</evidence>
<evidence type="ECO:0000256" key="1">
    <source>
        <dbReference type="ARBA" id="ARBA00009630"/>
    </source>
</evidence>
<reference evidence="11" key="1">
    <citation type="submission" date="2016-03" db="EMBL/GenBank/DDBJ databases">
        <authorList>
            <person name="Ma C."/>
            <person name="Zhou S."/>
            <person name="Yang G."/>
        </authorList>
    </citation>
    <scope>NUCLEOTIDE SEQUENCE [LARGE SCALE GENOMIC DNA]</scope>
    <source>
        <strain evidence="11">SgZ-1</strain>
    </source>
</reference>
<dbReference type="InterPro" id="IPR014434">
    <property type="entry name" value="Monothiol_GRX"/>
</dbReference>
<feature type="binding site" evidence="8">
    <location>
        <position position="29"/>
    </location>
    <ligand>
        <name>[2Fe-2S] cluster</name>
        <dbReference type="ChEBI" id="CHEBI:190135"/>
        <note>ligand shared between dimeric partners</note>
    </ligand>
</feature>
<dbReference type="Pfam" id="PF00462">
    <property type="entry name" value="Glutaredoxin"/>
    <property type="match status" value="1"/>
</dbReference>
<dbReference type="InterPro" id="IPR002109">
    <property type="entry name" value="Glutaredoxin"/>
</dbReference>
<evidence type="ECO:0000256" key="2">
    <source>
        <dbReference type="ARBA" id="ARBA00022714"/>
    </source>
</evidence>
<dbReference type="AlphaFoldDB" id="A0A127K5R7"/>
<dbReference type="SUPFAM" id="SSF52833">
    <property type="entry name" value="Thioredoxin-like"/>
    <property type="match status" value="1"/>
</dbReference>
<dbReference type="PIRSF" id="PIRSF005894">
    <property type="entry name" value="Monothiol_GRX"/>
    <property type="match status" value="1"/>
</dbReference>
<protein>
    <recommendedName>
        <fullName evidence="7">Glutaredoxin</fullName>
    </recommendedName>
</protein>
<dbReference type="Proteomes" id="UP000036902">
    <property type="component" value="Chromosome"/>
</dbReference>
<keyword evidence="6" id="KW-0676">Redox-active center</keyword>
<name>A0A127K5R7_9RHOO</name>
<keyword evidence="11" id="KW-1185">Reference proteome</keyword>
<keyword evidence="5 8" id="KW-0411">Iron-sulfur</keyword>
<dbReference type="InterPro" id="IPR033658">
    <property type="entry name" value="GRX_PICOT-like"/>
</dbReference>
<dbReference type="GO" id="GO:0015036">
    <property type="term" value="F:disulfide oxidoreductase activity"/>
    <property type="evidence" value="ECO:0007669"/>
    <property type="project" value="InterPro"/>
</dbReference>
<feature type="domain" description="Glutaredoxin" evidence="9">
    <location>
        <begin position="16"/>
        <end position="81"/>
    </location>
</feature>
<keyword evidence="3 8" id="KW-0479">Metal-binding</keyword>
<evidence type="ECO:0000256" key="5">
    <source>
        <dbReference type="ARBA" id="ARBA00023014"/>
    </source>
</evidence>
<dbReference type="CDD" id="cd03028">
    <property type="entry name" value="GRX_PICOT_like"/>
    <property type="match status" value="1"/>
</dbReference>
<dbReference type="Gene3D" id="3.40.30.10">
    <property type="entry name" value="Glutaredoxin"/>
    <property type="match status" value="1"/>
</dbReference>
<evidence type="ECO:0000256" key="3">
    <source>
        <dbReference type="ARBA" id="ARBA00022723"/>
    </source>
</evidence>
<organism evidence="10 11">
    <name type="scientific">Thauera humireducens</name>
    <dbReference type="NCBI Taxonomy" id="1134435"/>
    <lineage>
        <taxon>Bacteria</taxon>
        <taxon>Pseudomonadati</taxon>
        <taxon>Pseudomonadota</taxon>
        <taxon>Betaproteobacteria</taxon>
        <taxon>Rhodocyclales</taxon>
        <taxon>Zoogloeaceae</taxon>
        <taxon>Thauera</taxon>
    </lineage>
</organism>
<dbReference type="STRING" id="1134435.AC731_010300"/>
<evidence type="ECO:0000313" key="11">
    <source>
        <dbReference type="Proteomes" id="UP000036902"/>
    </source>
</evidence>
<dbReference type="EMBL" id="CP014646">
    <property type="protein sequence ID" value="AMO37310.1"/>
    <property type="molecule type" value="Genomic_DNA"/>
</dbReference>
<dbReference type="PANTHER" id="PTHR10293:SF72">
    <property type="entry name" value="MONOTHIOL GLUTAREDOXIN-S14, CHLOROPLASTIC"/>
    <property type="match status" value="1"/>
</dbReference>
<keyword evidence="2 8" id="KW-0001">2Fe-2S</keyword>
<dbReference type="InterPro" id="IPR004480">
    <property type="entry name" value="Monothiol_GRX-rel"/>
</dbReference>
<keyword evidence="4 8" id="KW-0408">Iron</keyword>
<evidence type="ECO:0000259" key="9">
    <source>
        <dbReference type="Pfam" id="PF00462"/>
    </source>
</evidence>
<dbReference type="FunFam" id="3.40.30.10:FF:000005">
    <property type="entry name" value="Glutaredoxin 5"/>
    <property type="match status" value="1"/>
</dbReference>
<proteinExistence type="inferred from homology"/>
<evidence type="ECO:0000256" key="8">
    <source>
        <dbReference type="PIRSR" id="PIRSR005894-2"/>
    </source>
</evidence>
<comment type="similarity">
    <text evidence="1 7">Belongs to the glutaredoxin family. Monothiol subfamily.</text>
</comment>
<evidence type="ECO:0000256" key="4">
    <source>
        <dbReference type="ARBA" id="ARBA00023004"/>
    </source>
</evidence>